<dbReference type="AlphaFoldDB" id="A0A922D0K1"/>
<dbReference type="PANTHER" id="PTHR47027">
    <property type="entry name" value="REVERSE TRANSCRIPTASE DOMAIN-CONTAINING PROTEIN"/>
    <property type="match status" value="1"/>
</dbReference>
<accession>A0A922D0K1</accession>
<organism evidence="2 3">
    <name type="scientific">Manduca sexta</name>
    <name type="common">Tobacco hawkmoth</name>
    <name type="synonym">Tobacco hornworm</name>
    <dbReference type="NCBI Taxonomy" id="7130"/>
    <lineage>
        <taxon>Eukaryota</taxon>
        <taxon>Metazoa</taxon>
        <taxon>Ecdysozoa</taxon>
        <taxon>Arthropoda</taxon>
        <taxon>Hexapoda</taxon>
        <taxon>Insecta</taxon>
        <taxon>Pterygota</taxon>
        <taxon>Neoptera</taxon>
        <taxon>Endopterygota</taxon>
        <taxon>Lepidoptera</taxon>
        <taxon>Glossata</taxon>
        <taxon>Ditrysia</taxon>
        <taxon>Bombycoidea</taxon>
        <taxon>Sphingidae</taxon>
        <taxon>Sphinginae</taxon>
        <taxon>Sphingini</taxon>
        <taxon>Manduca</taxon>
    </lineage>
</organism>
<dbReference type="PANTHER" id="PTHR47027:SF20">
    <property type="entry name" value="REVERSE TRANSCRIPTASE-LIKE PROTEIN WITH RNA-DIRECTED DNA POLYMERASE DOMAIN"/>
    <property type="match status" value="1"/>
</dbReference>
<sequence length="731" mass="85544">MIQNIEVLNLNYSSDHRPIRATITMEKIKKIRTSYTANPNSMLKTLDEINKYRENIASHLPTLLKLQDNCSIQSYYDKIVNSISESLQNSKIRNTNNIKTNIILSENTRGLITRRQSLQRTKNKTRAMKNEMAALYKLINKRIKTDYAIYRTNTIVKHIEHSGSTKRAYKELQINKNWIESFKKKENILNNRKDIINIATEFYKTLYSDQKYDHLHHTNINCIHTKINDCRVSPFDTEEVSNSIKRLKIGKSPGADHITNEAIITACTLLSPSLTHLFNRILESAVIPKQWAESIIILIYKKGAPHDIENYRPISLLPCLYKIFSCLINGRIRAILESSQPIEQAGFRKSYSTVDHIHTLDLLMEKYQEKQRTLHIAFIDYKKAFDTISHTSIWNTLEEQGVNTEYIEIIKSIYNISTGRVKLEKIGSSFPIKRGVRQGDPMSPTLFIAVLESIISKLDWQKCGLYINGHYLNHLRFADDLVLLSESYSQQQFMLQSLNEHSKQVGLEMNLSKTRLMTNSKENRTIFIDNIPLKYTEKYIYLGKQMSFDRNSNDQEIERRVHLAWNKYWCHKEIFKSNMPIKLKTKVMTTCILASLTYACQTWKFTTKTRNKISTCQRGMERSMLNIRKVHKIRHTKIRLLTKATDVLSHSLKLKWKWAGHVARLQDGRWTKRVTTWTGPQGKRYRGRPLTRWQDEIIRIAGHDWIQKAQSRERWKSLEEAFTREGVLENP</sequence>
<comment type="caution">
    <text evidence="2">The sequence shown here is derived from an EMBL/GenBank/DDBJ whole genome shotgun (WGS) entry which is preliminary data.</text>
</comment>
<dbReference type="Proteomes" id="UP000791440">
    <property type="component" value="Unassembled WGS sequence"/>
</dbReference>
<dbReference type="CDD" id="cd01650">
    <property type="entry name" value="RT_nLTR_like"/>
    <property type="match status" value="1"/>
</dbReference>
<protein>
    <recommendedName>
        <fullName evidence="1">Reverse transcriptase domain-containing protein</fullName>
    </recommendedName>
</protein>
<evidence type="ECO:0000313" key="2">
    <source>
        <dbReference type="EMBL" id="KAG6465037.1"/>
    </source>
</evidence>
<keyword evidence="3" id="KW-1185">Reference proteome</keyword>
<evidence type="ECO:0000313" key="3">
    <source>
        <dbReference type="Proteomes" id="UP000791440"/>
    </source>
</evidence>
<feature type="domain" description="Reverse transcriptase" evidence="1">
    <location>
        <begin position="280"/>
        <end position="546"/>
    </location>
</feature>
<dbReference type="InterPro" id="IPR000477">
    <property type="entry name" value="RT_dom"/>
</dbReference>
<dbReference type="PROSITE" id="PS50878">
    <property type="entry name" value="RT_POL"/>
    <property type="match status" value="1"/>
</dbReference>
<evidence type="ECO:0000259" key="1">
    <source>
        <dbReference type="PROSITE" id="PS50878"/>
    </source>
</evidence>
<reference evidence="2" key="2">
    <citation type="submission" date="2020-12" db="EMBL/GenBank/DDBJ databases">
        <authorList>
            <person name="Kanost M."/>
        </authorList>
    </citation>
    <scope>NUCLEOTIDE SEQUENCE</scope>
</reference>
<proteinExistence type="predicted"/>
<dbReference type="Pfam" id="PF00078">
    <property type="entry name" value="RVT_1"/>
    <property type="match status" value="1"/>
</dbReference>
<reference evidence="2" key="1">
    <citation type="journal article" date="2016" name="Insect Biochem. Mol. Biol.">
        <title>Multifaceted biological insights from a draft genome sequence of the tobacco hornworm moth, Manduca sexta.</title>
        <authorList>
            <person name="Kanost M.R."/>
            <person name="Arrese E.L."/>
            <person name="Cao X."/>
            <person name="Chen Y.R."/>
            <person name="Chellapilla S."/>
            <person name="Goldsmith M.R."/>
            <person name="Grosse-Wilde E."/>
            <person name="Heckel D.G."/>
            <person name="Herndon N."/>
            <person name="Jiang H."/>
            <person name="Papanicolaou A."/>
            <person name="Qu J."/>
            <person name="Soulages J.L."/>
            <person name="Vogel H."/>
            <person name="Walters J."/>
            <person name="Waterhouse R.M."/>
            <person name="Ahn S.J."/>
            <person name="Almeida F.C."/>
            <person name="An C."/>
            <person name="Aqrawi P."/>
            <person name="Bretschneider A."/>
            <person name="Bryant W.B."/>
            <person name="Bucks S."/>
            <person name="Chao H."/>
            <person name="Chevignon G."/>
            <person name="Christen J.M."/>
            <person name="Clarke D.F."/>
            <person name="Dittmer N.T."/>
            <person name="Ferguson L.C.F."/>
            <person name="Garavelou S."/>
            <person name="Gordon K.H.J."/>
            <person name="Gunaratna R.T."/>
            <person name="Han Y."/>
            <person name="Hauser F."/>
            <person name="He Y."/>
            <person name="Heidel-Fischer H."/>
            <person name="Hirsh A."/>
            <person name="Hu Y."/>
            <person name="Jiang H."/>
            <person name="Kalra D."/>
            <person name="Klinner C."/>
            <person name="Konig C."/>
            <person name="Kovar C."/>
            <person name="Kroll A.R."/>
            <person name="Kuwar S.S."/>
            <person name="Lee S.L."/>
            <person name="Lehman R."/>
            <person name="Li K."/>
            <person name="Li Z."/>
            <person name="Liang H."/>
            <person name="Lovelace S."/>
            <person name="Lu Z."/>
            <person name="Mansfield J.H."/>
            <person name="McCulloch K.J."/>
            <person name="Mathew T."/>
            <person name="Morton B."/>
            <person name="Muzny D.M."/>
            <person name="Neunemann D."/>
            <person name="Ongeri F."/>
            <person name="Pauchet Y."/>
            <person name="Pu L.L."/>
            <person name="Pyrousis I."/>
            <person name="Rao X.J."/>
            <person name="Redding A."/>
            <person name="Roesel C."/>
            <person name="Sanchez-Gracia A."/>
            <person name="Schaack S."/>
            <person name="Shukla A."/>
            <person name="Tetreau G."/>
            <person name="Wang Y."/>
            <person name="Xiong G.H."/>
            <person name="Traut W."/>
            <person name="Walsh T.K."/>
            <person name="Worley K.C."/>
            <person name="Wu D."/>
            <person name="Wu W."/>
            <person name="Wu Y.Q."/>
            <person name="Zhang X."/>
            <person name="Zou Z."/>
            <person name="Zucker H."/>
            <person name="Briscoe A.D."/>
            <person name="Burmester T."/>
            <person name="Clem R.J."/>
            <person name="Feyereisen R."/>
            <person name="Grimmelikhuijzen C.J.P."/>
            <person name="Hamodrakas S.J."/>
            <person name="Hansson B.S."/>
            <person name="Huguet E."/>
            <person name="Jermiin L.S."/>
            <person name="Lan Q."/>
            <person name="Lehman H.K."/>
            <person name="Lorenzen M."/>
            <person name="Merzendorfer H."/>
            <person name="Michalopoulos I."/>
            <person name="Morton D.B."/>
            <person name="Muthukrishnan S."/>
            <person name="Oakeshott J.G."/>
            <person name="Palmer W."/>
            <person name="Park Y."/>
            <person name="Passarelli A.L."/>
            <person name="Rozas J."/>
            <person name="Schwartz L.M."/>
            <person name="Smith W."/>
            <person name="Southgate A."/>
            <person name="Vilcinskas A."/>
            <person name="Vogt R."/>
            <person name="Wang P."/>
            <person name="Werren J."/>
            <person name="Yu X.Q."/>
            <person name="Zhou J.J."/>
            <person name="Brown S.J."/>
            <person name="Scherer S.E."/>
            <person name="Richards S."/>
            <person name="Blissard G.W."/>
        </authorList>
    </citation>
    <scope>NUCLEOTIDE SEQUENCE</scope>
</reference>
<name>A0A922D0K1_MANSE</name>
<dbReference type="EMBL" id="JH669338">
    <property type="protein sequence ID" value="KAG6465037.1"/>
    <property type="molecule type" value="Genomic_DNA"/>
</dbReference>
<gene>
    <name evidence="2" type="ORF">O3G_MSEX014898</name>
</gene>